<dbReference type="SMART" id="SM01133">
    <property type="entry name" value="DeoC"/>
    <property type="match status" value="1"/>
</dbReference>
<evidence type="ECO:0000256" key="1">
    <source>
        <dbReference type="ARBA" id="ARBA00010936"/>
    </source>
</evidence>
<name>A0A366MDX8_9EURY</name>
<dbReference type="SUPFAM" id="SSF51569">
    <property type="entry name" value="Aldolase"/>
    <property type="match status" value="1"/>
</dbReference>
<keyword evidence="3 6" id="KW-0456">Lyase</keyword>
<gene>
    <name evidence="6 7" type="primary">deoC</name>
    <name evidence="7" type="ORF">ALNOE001_01080</name>
</gene>
<comment type="catalytic activity">
    <reaction evidence="5 6">
        <text>2-deoxy-D-ribose 5-phosphate = D-glyceraldehyde 3-phosphate + acetaldehyde</text>
        <dbReference type="Rhea" id="RHEA:12821"/>
        <dbReference type="ChEBI" id="CHEBI:15343"/>
        <dbReference type="ChEBI" id="CHEBI:59776"/>
        <dbReference type="ChEBI" id="CHEBI:62877"/>
        <dbReference type="EC" id="4.1.2.4"/>
    </reaction>
</comment>
<evidence type="ECO:0000256" key="3">
    <source>
        <dbReference type="ARBA" id="ARBA00023239"/>
    </source>
</evidence>
<dbReference type="InterPro" id="IPR028581">
    <property type="entry name" value="DeoC_typeI"/>
</dbReference>
<evidence type="ECO:0000313" key="7">
    <source>
        <dbReference type="EMBL" id="RBQ24461.1"/>
    </source>
</evidence>
<evidence type="ECO:0000313" key="8">
    <source>
        <dbReference type="Proteomes" id="UP000253099"/>
    </source>
</evidence>
<comment type="pathway">
    <text evidence="6">Carbohydrate degradation; 2-deoxy-D-ribose 1-phosphate degradation; D-glyceraldehyde 3-phosphate and acetaldehyde from 2-deoxy-alpha-D-ribose 1-phosphate: step 2/2.</text>
</comment>
<dbReference type="EMBL" id="NIZT01000003">
    <property type="protein sequence ID" value="RBQ24461.1"/>
    <property type="molecule type" value="Genomic_DNA"/>
</dbReference>
<protein>
    <recommendedName>
        <fullName evidence="6">Deoxyribose-phosphate aldolase</fullName>
        <shortName evidence="6">DERA</shortName>
        <ecNumber evidence="6">4.1.2.4</ecNumber>
    </recommendedName>
    <alternativeName>
        <fullName evidence="6">2-deoxy-D-ribose 5-phosphate aldolase</fullName>
    </alternativeName>
    <alternativeName>
        <fullName evidence="6">Phosphodeoxyriboaldolase</fullName>
        <shortName evidence="6">Deoxyriboaldolase</shortName>
    </alternativeName>
</protein>
<keyword evidence="2 6" id="KW-0963">Cytoplasm</keyword>
<dbReference type="PANTHER" id="PTHR10889:SF1">
    <property type="entry name" value="DEOXYRIBOSE-PHOSPHATE ALDOLASE"/>
    <property type="match status" value="1"/>
</dbReference>
<dbReference type="PANTHER" id="PTHR10889">
    <property type="entry name" value="DEOXYRIBOSE-PHOSPHATE ALDOLASE"/>
    <property type="match status" value="1"/>
</dbReference>
<organism evidence="7 8">
    <name type="scientific">Candidatus Methanobinarius endosymbioticus</name>
    <dbReference type="NCBI Taxonomy" id="2006182"/>
    <lineage>
        <taxon>Archaea</taxon>
        <taxon>Methanobacteriati</taxon>
        <taxon>Methanobacteriota</taxon>
        <taxon>Methanomada group</taxon>
        <taxon>Methanobacteria</taxon>
        <taxon>Methanobacteriales</taxon>
        <taxon>Methanobacteriaceae</taxon>
        <taxon>Candidatus Methanobinarius</taxon>
    </lineage>
</organism>
<evidence type="ECO:0000256" key="6">
    <source>
        <dbReference type="HAMAP-Rule" id="MF_00114"/>
    </source>
</evidence>
<dbReference type="Gene3D" id="3.20.20.70">
    <property type="entry name" value="Aldolase class I"/>
    <property type="match status" value="1"/>
</dbReference>
<dbReference type="HAMAP" id="MF_00114">
    <property type="entry name" value="DeoC_type1"/>
    <property type="match status" value="1"/>
</dbReference>
<dbReference type="GO" id="GO:0004139">
    <property type="term" value="F:deoxyribose-phosphate aldolase activity"/>
    <property type="evidence" value="ECO:0007669"/>
    <property type="project" value="UniProtKB-UniRule"/>
</dbReference>
<evidence type="ECO:0000256" key="5">
    <source>
        <dbReference type="ARBA" id="ARBA00048791"/>
    </source>
</evidence>
<keyword evidence="4 6" id="KW-0704">Schiff base</keyword>
<sequence>MMKVNSSEELASKIEYTNLKNTAKKEDIEYLAKKAIDYGFYSIVVSPYYVEYAKELLKDTDIKVVTVVGFPLGYNASKAKKKESKIAIKSGADEIDMVINFQAFKAGDYDTVSKELKKIREVTEGKILKVIVEAELLSDEELIEMTDLVAESGAEYVKTSTGMSGQSPKASHLVLIRKNAPKLKVKASGGINDYKTTIRLISAGADKIGTSSGDLIMEEYERNYEKQLMDGPKGFMS</sequence>
<dbReference type="InterPro" id="IPR013785">
    <property type="entry name" value="Aldolase_TIM"/>
</dbReference>
<keyword evidence="8" id="KW-1185">Reference proteome</keyword>
<comment type="caution">
    <text evidence="7">The sequence shown here is derived from an EMBL/GenBank/DDBJ whole genome shotgun (WGS) entry which is preliminary data.</text>
</comment>
<dbReference type="UniPathway" id="UPA00002">
    <property type="reaction ID" value="UER00468"/>
</dbReference>
<dbReference type="NCBIfam" id="TIGR00126">
    <property type="entry name" value="deoC"/>
    <property type="match status" value="1"/>
</dbReference>
<accession>A0A366MDX8</accession>
<dbReference type="PIRSF" id="PIRSF001357">
    <property type="entry name" value="DeoC"/>
    <property type="match status" value="1"/>
</dbReference>
<comment type="similarity">
    <text evidence="1 6">Belongs to the DeoC/FbaB aldolase family. DeoC type 1 subfamily.</text>
</comment>
<dbReference type="CDD" id="cd00959">
    <property type="entry name" value="DeoC"/>
    <property type="match status" value="1"/>
</dbReference>
<dbReference type="GO" id="GO:0009264">
    <property type="term" value="P:deoxyribonucleotide catabolic process"/>
    <property type="evidence" value="ECO:0007669"/>
    <property type="project" value="UniProtKB-UniRule"/>
</dbReference>
<dbReference type="GO" id="GO:0005737">
    <property type="term" value="C:cytoplasm"/>
    <property type="evidence" value="ECO:0007669"/>
    <property type="project" value="UniProtKB-SubCell"/>
</dbReference>
<comment type="subcellular location">
    <subcellularLocation>
        <location evidence="6">Cytoplasm</location>
    </subcellularLocation>
</comment>
<feature type="active site" description="Schiff-base intermediate with acetaldehyde" evidence="6">
    <location>
        <position position="158"/>
    </location>
</feature>
<feature type="active site" description="Proton donor/acceptor" evidence="6">
    <location>
        <position position="186"/>
    </location>
</feature>
<proteinExistence type="inferred from homology"/>
<dbReference type="EC" id="4.1.2.4" evidence="6"/>
<dbReference type="GO" id="GO:0006018">
    <property type="term" value="P:2-deoxyribose 1-phosphate catabolic process"/>
    <property type="evidence" value="ECO:0007669"/>
    <property type="project" value="UniProtKB-UniRule"/>
</dbReference>
<evidence type="ECO:0000256" key="2">
    <source>
        <dbReference type="ARBA" id="ARBA00022490"/>
    </source>
</evidence>
<reference evidence="7 8" key="1">
    <citation type="submission" date="2018-06" db="EMBL/GenBank/DDBJ databases">
        <title>Genomic insight into two independent archaeal endosymbiosis events.</title>
        <authorList>
            <person name="Lind A.E."/>
            <person name="Lewis W.H."/>
            <person name="Spang A."/>
            <person name="Guy L."/>
            <person name="Embley M.T."/>
            <person name="Ettema T.J.G."/>
        </authorList>
    </citation>
    <scope>NUCLEOTIDE SEQUENCE [LARGE SCALE GENOMIC DNA]</scope>
    <source>
        <strain evidence="7">NOE</strain>
    </source>
</reference>
<dbReference type="AlphaFoldDB" id="A0A366MDX8"/>
<comment type="function">
    <text evidence="6">Catalyzes a reversible aldol reaction between acetaldehyde and D-glyceraldehyde 3-phosphate to generate 2-deoxy-D-ribose 5-phosphate.</text>
</comment>
<dbReference type="InterPro" id="IPR011343">
    <property type="entry name" value="DeoC"/>
</dbReference>
<dbReference type="FunFam" id="3.20.20.70:FF:000044">
    <property type="entry name" value="Deoxyribose-phosphate aldolase"/>
    <property type="match status" value="1"/>
</dbReference>
<dbReference type="InterPro" id="IPR002915">
    <property type="entry name" value="DeoC/FbaB/LacD_aldolase"/>
</dbReference>
<feature type="active site" description="Proton donor/acceptor" evidence="6">
    <location>
        <position position="96"/>
    </location>
</feature>
<dbReference type="GO" id="GO:0016052">
    <property type="term" value="P:carbohydrate catabolic process"/>
    <property type="evidence" value="ECO:0007669"/>
    <property type="project" value="TreeGrafter"/>
</dbReference>
<dbReference type="Proteomes" id="UP000253099">
    <property type="component" value="Unassembled WGS sequence"/>
</dbReference>
<evidence type="ECO:0000256" key="4">
    <source>
        <dbReference type="ARBA" id="ARBA00023270"/>
    </source>
</evidence>
<dbReference type="Pfam" id="PF01791">
    <property type="entry name" value="DeoC"/>
    <property type="match status" value="1"/>
</dbReference>